<comment type="caution">
    <text evidence="11">The sequence shown here is derived from an EMBL/GenBank/DDBJ whole genome shotgun (WGS) entry which is preliminary data.</text>
</comment>
<keyword evidence="5" id="KW-1133">Transmembrane helix</keyword>
<protein>
    <submittedName>
        <fullName evidence="11">Methuselah N-terminus</fullName>
    </submittedName>
</protein>
<accession>A0AAW1M154</accession>
<dbReference type="SUPFAM" id="SSF63877">
    <property type="entry name" value="Methuselah ectodomain"/>
    <property type="match status" value="1"/>
</dbReference>
<evidence type="ECO:0000256" key="2">
    <source>
        <dbReference type="ARBA" id="ARBA00008979"/>
    </source>
</evidence>
<feature type="chain" id="PRO_5043598235" evidence="9">
    <location>
        <begin position="24"/>
        <end position="193"/>
    </location>
</feature>
<feature type="domain" description="Methuselah N-terminal" evidence="10">
    <location>
        <begin position="53"/>
        <end position="114"/>
    </location>
</feature>
<dbReference type="GO" id="GO:0005886">
    <property type="term" value="C:plasma membrane"/>
    <property type="evidence" value="ECO:0007669"/>
    <property type="project" value="TreeGrafter"/>
</dbReference>
<evidence type="ECO:0000256" key="3">
    <source>
        <dbReference type="ARBA" id="ARBA00022692"/>
    </source>
</evidence>
<dbReference type="AlphaFoldDB" id="A0AAW1M154"/>
<keyword evidence="5" id="KW-0472">Membrane</keyword>
<dbReference type="PANTHER" id="PTHR47154:SF2">
    <property type="entry name" value="G-PROTEIN COUPLED RECEPTOR MTH-RELATED"/>
    <property type="match status" value="1"/>
</dbReference>
<gene>
    <name evidence="11" type="ORF">QE152_g8869</name>
</gene>
<dbReference type="EMBL" id="JASPKY010000073">
    <property type="protein sequence ID" value="KAK9739612.1"/>
    <property type="molecule type" value="Genomic_DNA"/>
</dbReference>
<keyword evidence="8" id="KW-0807">Transducer</keyword>
<dbReference type="InterPro" id="IPR051384">
    <property type="entry name" value="Mth_GPCR"/>
</dbReference>
<comment type="subcellular location">
    <subcellularLocation>
        <location evidence="1">Endomembrane system</location>
        <topology evidence="1">Multi-pass membrane protein</topology>
    </subcellularLocation>
</comment>
<comment type="similarity">
    <text evidence="2">Belongs to the G-protein coupled receptor 2 family. Mth subfamily.</text>
</comment>
<dbReference type="InterPro" id="IPR023311">
    <property type="entry name" value="Methusela_ecto_dom_2"/>
</dbReference>
<evidence type="ECO:0000256" key="8">
    <source>
        <dbReference type="ARBA" id="ARBA00023224"/>
    </source>
</evidence>
<evidence type="ECO:0000256" key="9">
    <source>
        <dbReference type="SAM" id="SignalP"/>
    </source>
</evidence>
<dbReference type="InterPro" id="IPR036272">
    <property type="entry name" value="Methuselah_N_sf"/>
</dbReference>
<evidence type="ECO:0000313" key="12">
    <source>
        <dbReference type="Proteomes" id="UP001458880"/>
    </source>
</evidence>
<evidence type="ECO:0000256" key="5">
    <source>
        <dbReference type="ARBA" id="ARBA00022989"/>
    </source>
</evidence>
<dbReference type="PANTHER" id="PTHR47154">
    <property type="entry name" value="G-PROTEIN COUPLED RECEPTOR MTH-RELATED"/>
    <property type="match status" value="1"/>
</dbReference>
<dbReference type="Proteomes" id="UP001458880">
    <property type="component" value="Unassembled WGS sequence"/>
</dbReference>
<proteinExistence type="inferred from homology"/>
<reference evidence="11 12" key="1">
    <citation type="journal article" date="2024" name="BMC Genomics">
        <title>De novo assembly and annotation of Popillia japonica's genome with initial clues to its potential as an invasive pest.</title>
        <authorList>
            <person name="Cucini C."/>
            <person name="Boschi S."/>
            <person name="Funari R."/>
            <person name="Cardaioli E."/>
            <person name="Iannotti N."/>
            <person name="Marturano G."/>
            <person name="Paoli F."/>
            <person name="Bruttini M."/>
            <person name="Carapelli A."/>
            <person name="Frati F."/>
            <person name="Nardi F."/>
        </authorList>
    </citation>
    <scope>NUCLEOTIDE SEQUENCE [LARGE SCALE GENOMIC DNA]</scope>
    <source>
        <strain evidence="11">DMR45628</strain>
    </source>
</reference>
<keyword evidence="7" id="KW-0675">Receptor</keyword>
<dbReference type="InterPro" id="IPR010596">
    <property type="entry name" value="Methuselah_N_dom"/>
</dbReference>
<feature type="signal peptide" evidence="9">
    <location>
        <begin position="1"/>
        <end position="23"/>
    </location>
</feature>
<dbReference type="Pfam" id="PF06652">
    <property type="entry name" value="Methuselah_N"/>
    <property type="match status" value="1"/>
</dbReference>
<keyword evidence="4 9" id="KW-0732">Signal</keyword>
<evidence type="ECO:0000256" key="7">
    <source>
        <dbReference type="ARBA" id="ARBA00023170"/>
    </source>
</evidence>
<evidence type="ECO:0000313" key="11">
    <source>
        <dbReference type="EMBL" id="KAK9739612.1"/>
    </source>
</evidence>
<evidence type="ECO:0000259" key="10">
    <source>
        <dbReference type="Pfam" id="PF06652"/>
    </source>
</evidence>
<evidence type="ECO:0000256" key="1">
    <source>
        <dbReference type="ARBA" id="ARBA00004127"/>
    </source>
</evidence>
<organism evidence="11 12">
    <name type="scientific">Popillia japonica</name>
    <name type="common">Japanese beetle</name>
    <dbReference type="NCBI Taxonomy" id="7064"/>
    <lineage>
        <taxon>Eukaryota</taxon>
        <taxon>Metazoa</taxon>
        <taxon>Ecdysozoa</taxon>
        <taxon>Arthropoda</taxon>
        <taxon>Hexapoda</taxon>
        <taxon>Insecta</taxon>
        <taxon>Pterygota</taxon>
        <taxon>Neoptera</taxon>
        <taxon>Endopterygota</taxon>
        <taxon>Coleoptera</taxon>
        <taxon>Polyphaga</taxon>
        <taxon>Scarabaeiformia</taxon>
        <taxon>Scarabaeidae</taxon>
        <taxon>Rutelinae</taxon>
        <taxon>Popillia</taxon>
    </lineage>
</organism>
<keyword evidence="6" id="KW-0297">G-protein coupled receptor</keyword>
<evidence type="ECO:0000256" key="6">
    <source>
        <dbReference type="ARBA" id="ARBA00023040"/>
    </source>
</evidence>
<dbReference type="GO" id="GO:0012505">
    <property type="term" value="C:endomembrane system"/>
    <property type="evidence" value="ECO:0007669"/>
    <property type="project" value="UniProtKB-SubCell"/>
</dbReference>
<keyword evidence="3" id="KW-0812">Transmembrane</keyword>
<dbReference type="Gene3D" id="2.170.180.11">
    <property type="entry name" value="Methuselah ectodomain, domain 2"/>
    <property type="match status" value="1"/>
</dbReference>
<keyword evidence="12" id="KW-1185">Reference proteome</keyword>
<sequence>MASYTETVLFLFVLSFAYELLSAHLCELDQTVDITAGNVRFDNSILFEESLYKREDYFKYNNQLHGCVCNLKTCIPKCCPKKHILINGKCEYYEEYVFTVNPPKGINLSDPTQIHFLVNRSCVGEAGIITAENIFGIYEHGYVELSFTNITDINDYCIEANEDPAHLILLVCLEIETNIVPLYNSIGMSFKNM</sequence>
<name>A0AAW1M154_POPJA</name>
<evidence type="ECO:0000256" key="4">
    <source>
        <dbReference type="ARBA" id="ARBA00022729"/>
    </source>
</evidence>
<dbReference type="GO" id="GO:0008528">
    <property type="term" value="F:G protein-coupled peptide receptor activity"/>
    <property type="evidence" value="ECO:0007669"/>
    <property type="project" value="TreeGrafter"/>
</dbReference>